<dbReference type="InterPro" id="IPR033178">
    <property type="entry name" value="PSD_type1_pro"/>
</dbReference>
<evidence type="ECO:0000256" key="12">
    <source>
        <dbReference type="HAMAP-Rule" id="MF_00662"/>
    </source>
</evidence>
<feature type="site" description="Cleavage (non-hydrolytic); by autocatalysis" evidence="12">
    <location>
        <begin position="253"/>
        <end position="254"/>
    </location>
</feature>
<keyword evidence="3 12" id="KW-0444">Lipid biosynthesis</keyword>
<comment type="subunit">
    <text evidence="12">Heterodimer of a large membrane-associated beta subunit and a small pyruvoyl-containing alpha subunit.</text>
</comment>
<comment type="cofactor">
    <cofactor evidence="12">
        <name>pyruvate</name>
        <dbReference type="ChEBI" id="CHEBI:15361"/>
    </cofactor>
    <text evidence="12">Binds 1 pyruvoyl group covalently per subunit.</text>
</comment>
<comment type="similarity">
    <text evidence="12">Belongs to the phosphatidylserine decarboxylase family. PSD-B subfamily. Prokaryotic type I sub-subfamily.</text>
</comment>
<keyword evidence="9 12" id="KW-0456">Lyase</keyword>
<evidence type="ECO:0000256" key="4">
    <source>
        <dbReference type="ARBA" id="ARBA00022793"/>
    </source>
</evidence>
<feature type="active site" description="Charge relay system; for autoendoproteolytic cleavage activity" evidence="12">
    <location>
        <position position="254"/>
    </location>
</feature>
<reference evidence="13 14" key="1">
    <citation type="journal article" date="2012" name="Mol. Biol. Evol.">
        <title>Genome reduction and co-evolution between the primary and secondary bacterial symbionts of psyllids.</title>
        <authorList>
            <person name="Sloan D.B."/>
            <person name="Moran N.A."/>
        </authorList>
    </citation>
    <scope>NUCLEOTIDE SEQUENCE [LARGE SCALE GENOMIC DNA]</scope>
    <source>
        <strain evidence="13">Ceuc_S</strain>
    </source>
</reference>
<organism evidence="13 14">
    <name type="scientific">secondary endosymbiont of Ctenarytaina eucalypti</name>
    <dbReference type="NCBI Taxonomy" id="1199245"/>
    <lineage>
        <taxon>Bacteria</taxon>
        <taxon>Pseudomonadati</taxon>
        <taxon>Pseudomonadota</taxon>
        <taxon>Gammaproteobacteria</taxon>
        <taxon>Enterobacterales</taxon>
        <taxon>Enterobacteriaceae</taxon>
        <taxon>aphid secondary symbionts</taxon>
    </lineage>
</organism>
<protein>
    <recommendedName>
        <fullName evidence="12">Phosphatidylserine decarboxylase proenzyme</fullName>
        <ecNumber evidence="12">4.1.1.65</ecNumber>
    </recommendedName>
    <component>
        <recommendedName>
            <fullName evidence="12">Phosphatidylserine decarboxylase alpha chain</fullName>
        </recommendedName>
    </component>
    <component>
        <recommendedName>
            <fullName evidence="12">Phosphatidylserine decarboxylase beta chain</fullName>
        </recommendedName>
    </component>
</protein>
<evidence type="ECO:0000256" key="7">
    <source>
        <dbReference type="ARBA" id="ARBA00023145"/>
    </source>
</evidence>
<dbReference type="PANTHER" id="PTHR10067">
    <property type="entry name" value="PHOSPHATIDYLSERINE DECARBOXYLASE"/>
    <property type="match status" value="1"/>
</dbReference>
<dbReference type="RefSeq" id="WP_014887993.1">
    <property type="nucleotide sequence ID" value="NC_018419.1"/>
</dbReference>
<dbReference type="PATRIC" id="fig|1199245.3.peg.360"/>
<evidence type="ECO:0000313" key="14">
    <source>
        <dbReference type="Proteomes" id="UP000003936"/>
    </source>
</evidence>
<keyword evidence="2 12" id="KW-1003">Cell membrane</keyword>
<sequence>MLDKIQITLQYLMPQFWLTALAGWGAERRGAWLTRWVIKLFVRYYKVDMQEAEQPDIAAYPTFNTFFIRSLREDVRPIDADPSVIVFPADGMISQLGPIQRGQLFQAKGHYYSLEALLVGHESMITYFYNGSFVTTYLAPRDYHRVHMPCNGLLCEMLYVPGKLFSVNLLTAANIPNLFTRNERVICLFQTNFGPMAQILIGATIVGSIETIWAGTVTPPRKSIIKLWRYPTSDTSEALVMLKGREMGRFKMGSTIINLFNRNTVRLGEHISTRYVTRVGQRLAHGIAQTDSTLS</sequence>
<comment type="catalytic activity">
    <reaction evidence="12">
        <text>a 1,2-diacyl-sn-glycero-3-phospho-L-serine + H(+) = a 1,2-diacyl-sn-glycero-3-phosphoethanolamine + CO2</text>
        <dbReference type="Rhea" id="RHEA:20828"/>
        <dbReference type="ChEBI" id="CHEBI:15378"/>
        <dbReference type="ChEBI" id="CHEBI:16526"/>
        <dbReference type="ChEBI" id="CHEBI:57262"/>
        <dbReference type="ChEBI" id="CHEBI:64612"/>
        <dbReference type="EC" id="4.1.1.65"/>
    </reaction>
</comment>
<feature type="modified residue" description="Pyruvic acid (Ser); by autocatalysis" evidence="12">
    <location>
        <position position="254"/>
    </location>
</feature>
<dbReference type="NCBIfam" id="TIGR00163">
    <property type="entry name" value="PS_decarb"/>
    <property type="match status" value="1"/>
</dbReference>
<keyword evidence="11 12" id="KW-0670">Pyruvate</keyword>
<evidence type="ECO:0000313" key="13">
    <source>
        <dbReference type="EMBL" id="AFP84695.1"/>
    </source>
</evidence>
<feature type="chain" id="PRO_5023226223" description="Phosphatidylserine decarboxylase alpha chain" evidence="12">
    <location>
        <begin position="254"/>
        <end position="295"/>
    </location>
</feature>
<gene>
    <name evidence="12" type="primary">psd</name>
    <name evidence="13" type="ORF">A359_02990</name>
</gene>
<evidence type="ECO:0000256" key="8">
    <source>
        <dbReference type="ARBA" id="ARBA00023209"/>
    </source>
</evidence>
<dbReference type="GO" id="GO:0004609">
    <property type="term" value="F:phosphatidylserine decarboxylase activity"/>
    <property type="evidence" value="ECO:0007669"/>
    <property type="project" value="UniProtKB-UniRule"/>
</dbReference>
<dbReference type="Proteomes" id="UP000003936">
    <property type="component" value="Chromosome"/>
</dbReference>
<dbReference type="InterPro" id="IPR003817">
    <property type="entry name" value="PS_Dcarbxylase"/>
</dbReference>
<dbReference type="OrthoDB" id="9802030at2"/>
<comment type="pathway">
    <text evidence="12">Phospholipid metabolism; phosphatidylethanolamine biosynthesis; phosphatidylethanolamine from CDP-diacylglycerol: step 2/2.</text>
</comment>
<evidence type="ECO:0000256" key="11">
    <source>
        <dbReference type="ARBA" id="ARBA00023317"/>
    </source>
</evidence>
<keyword evidence="14" id="KW-1185">Reference proteome</keyword>
<evidence type="ECO:0000256" key="10">
    <source>
        <dbReference type="ARBA" id="ARBA00023264"/>
    </source>
</evidence>
<dbReference type="AlphaFoldDB" id="J3TX56"/>
<keyword evidence="8 12" id="KW-0594">Phospholipid biosynthesis</keyword>
<proteinExistence type="inferred from homology"/>
<dbReference type="HAMAP" id="MF_00662">
    <property type="entry name" value="PS_decarb_PSD_B_type1"/>
    <property type="match status" value="1"/>
</dbReference>
<keyword evidence="4 12" id="KW-0210">Decarboxylase</keyword>
<dbReference type="InterPro" id="IPR033177">
    <property type="entry name" value="PSD-B"/>
</dbReference>
<keyword evidence="5 12" id="KW-0443">Lipid metabolism</keyword>
<comment type="function">
    <text evidence="12">Catalyzes the formation of phosphatidylethanolamine (PtdEtn) from phosphatidylserine (PtdSer).</text>
</comment>
<dbReference type="EC" id="4.1.1.65" evidence="12"/>
<evidence type="ECO:0000256" key="1">
    <source>
        <dbReference type="ARBA" id="ARBA00005189"/>
    </source>
</evidence>
<dbReference type="KEGG" id="sect:A359_02990"/>
<dbReference type="EMBL" id="CP003546">
    <property type="protein sequence ID" value="AFP84695.1"/>
    <property type="molecule type" value="Genomic_DNA"/>
</dbReference>
<dbReference type="PANTHER" id="PTHR10067:SF6">
    <property type="entry name" value="PHOSPHATIDYLSERINE DECARBOXYLASE PROENZYME, MITOCHONDRIAL"/>
    <property type="match status" value="1"/>
</dbReference>
<comment type="subcellular location">
    <subcellularLocation>
        <location evidence="12">Cell membrane</location>
        <topology evidence="12">Peripheral membrane protein</topology>
    </subcellularLocation>
</comment>
<keyword evidence="7 12" id="KW-0865">Zymogen</keyword>
<evidence type="ECO:0000256" key="6">
    <source>
        <dbReference type="ARBA" id="ARBA00023136"/>
    </source>
</evidence>
<name>J3TX56_9ENTR</name>
<dbReference type="GO" id="GO:0005886">
    <property type="term" value="C:plasma membrane"/>
    <property type="evidence" value="ECO:0007669"/>
    <property type="project" value="UniProtKB-SubCell"/>
</dbReference>
<evidence type="ECO:0000256" key="9">
    <source>
        <dbReference type="ARBA" id="ARBA00023239"/>
    </source>
</evidence>
<keyword evidence="6 12" id="KW-0472">Membrane</keyword>
<keyword evidence="10 12" id="KW-1208">Phospholipid metabolism</keyword>
<feature type="active site" description="Charge relay system; for autoendoproteolytic cleavage activity" evidence="12">
    <location>
        <position position="147"/>
    </location>
</feature>
<accession>J3TX56</accession>
<feature type="active site" description="Charge relay system; for autoendoproteolytic cleavage activity" evidence="12">
    <location>
        <position position="90"/>
    </location>
</feature>
<evidence type="ECO:0000256" key="5">
    <source>
        <dbReference type="ARBA" id="ARBA00023098"/>
    </source>
</evidence>
<comment type="pathway">
    <text evidence="1">Lipid metabolism.</text>
</comment>
<evidence type="ECO:0000256" key="3">
    <source>
        <dbReference type="ARBA" id="ARBA00022516"/>
    </source>
</evidence>
<feature type="active site" description="Schiff-base intermediate with substrate; via pyruvic acid; for decarboxylase activity" evidence="12">
    <location>
        <position position="254"/>
    </location>
</feature>
<evidence type="ECO:0000256" key="2">
    <source>
        <dbReference type="ARBA" id="ARBA00022475"/>
    </source>
</evidence>
<comment type="PTM">
    <text evidence="12">Is synthesized initially as an inactive proenzyme. Formation of the active enzyme involves a self-maturation process in which the active site pyruvoyl group is generated from an internal serine residue via an autocatalytic post-translational modification. Two non-identical subunits are generated from the proenzyme in this reaction, and the pyruvate is formed at the N-terminus of the alpha chain, which is derived from the carboxyl end of the proenzyme. The autoendoproteolytic cleavage occurs by a canonical serine protease mechanism, in which the side chain hydroxyl group of the serine supplies its oxygen atom to form the C-terminus of the beta chain, while the remainder of the serine residue undergoes an oxidative deamination to produce ammonia and the pyruvoyl prosthetic group on the alpha chain. During this reaction, the Ser that is part of the protease active site of the proenzyme becomes the pyruvoyl prosthetic group, which constitutes an essential element of the active site of the mature decarboxylase.</text>
</comment>
<dbReference type="HOGENOM" id="CLU_029061_4_1_6"/>
<dbReference type="Pfam" id="PF02666">
    <property type="entry name" value="PS_Dcarbxylase"/>
    <property type="match status" value="1"/>
</dbReference>
<dbReference type="GO" id="GO:0006646">
    <property type="term" value="P:phosphatidylethanolamine biosynthetic process"/>
    <property type="evidence" value="ECO:0007669"/>
    <property type="project" value="UniProtKB-UniRule"/>
</dbReference>
<dbReference type="UniPathway" id="UPA00558">
    <property type="reaction ID" value="UER00616"/>
</dbReference>
<feature type="chain" id="PRO_5023226222" description="Phosphatidylserine decarboxylase beta chain" evidence="12">
    <location>
        <begin position="1"/>
        <end position="253"/>
    </location>
</feature>
<dbReference type="STRING" id="1199245.A359_02990"/>